<keyword evidence="3" id="KW-1015">Disulfide bond</keyword>
<keyword evidence="5" id="KW-0732">Signal</keyword>
<feature type="domain" description="Thioredoxin" evidence="6">
    <location>
        <begin position="39"/>
        <end position="184"/>
    </location>
</feature>
<dbReference type="PANTHER" id="PTHR42852:SF6">
    <property type="entry name" value="THIOL:DISULFIDE INTERCHANGE PROTEIN DSBE"/>
    <property type="match status" value="1"/>
</dbReference>
<dbReference type="InterPro" id="IPR013740">
    <property type="entry name" value="Redoxin"/>
</dbReference>
<feature type="chain" id="PRO_5047060336" evidence="5">
    <location>
        <begin position="27"/>
        <end position="188"/>
    </location>
</feature>
<gene>
    <name evidence="7" type="ORF">Q8A70_03335</name>
</gene>
<dbReference type="EMBL" id="JAUYVI010000001">
    <property type="protein sequence ID" value="MDQ7246678.1"/>
    <property type="molecule type" value="Genomic_DNA"/>
</dbReference>
<dbReference type="InterPro" id="IPR050553">
    <property type="entry name" value="Thioredoxin_ResA/DsbE_sf"/>
</dbReference>
<evidence type="ECO:0000256" key="5">
    <source>
        <dbReference type="SAM" id="SignalP"/>
    </source>
</evidence>
<dbReference type="SUPFAM" id="SSF52833">
    <property type="entry name" value="Thioredoxin-like"/>
    <property type="match status" value="1"/>
</dbReference>
<evidence type="ECO:0000256" key="2">
    <source>
        <dbReference type="ARBA" id="ARBA00022748"/>
    </source>
</evidence>
<organism evidence="7 8">
    <name type="scientific">Dongia sedimenti</name>
    <dbReference type="NCBI Taxonomy" id="3064282"/>
    <lineage>
        <taxon>Bacteria</taxon>
        <taxon>Pseudomonadati</taxon>
        <taxon>Pseudomonadota</taxon>
        <taxon>Alphaproteobacteria</taxon>
        <taxon>Rhodospirillales</taxon>
        <taxon>Dongiaceae</taxon>
        <taxon>Dongia</taxon>
    </lineage>
</organism>
<dbReference type="Pfam" id="PF08534">
    <property type="entry name" value="Redoxin"/>
    <property type="match status" value="1"/>
</dbReference>
<dbReference type="InterPro" id="IPR013766">
    <property type="entry name" value="Thioredoxin_domain"/>
</dbReference>
<sequence length="188" mass="20254">MAPILTRFARLSALVAIAFMGATAGAAEPPKFAGMAGDFSPIDPPEQIATPNFQDKMGQPVNLDSFKGKVVVLNFWATWCPPCIAEMPALDRLQSELGGQDFAVVAVSTDREGIKKSAPFYRRAGIKHLTLYNDTRGNLLGAFQGKSLPITVLLDRDGRVVGRIEGAAQWDSAEAKALIAHYLKEHAS</sequence>
<evidence type="ECO:0000256" key="4">
    <source>
        <dbReference type="ARBA" id="ARBA00023284"/>
    </source>
</evidence>
<dbReference type="RefSeq" id="WP_379954068.1">
    <property type="nucleotide sequence ID" value="NZ_JAUYVI010000001.1"/>
</dbReference>
<proteinExistence type="predicted"/>
<comment type="caution">
    <text evidence="7">The sequence shown here is derived from an EMBL/GenBank/DDBJ whole genome shotgun (WGS) entry which is preliminary data.</text>
</comment>
<evidence type="ECO:0000256" key="3">
    <source>
        <dbReference type="ARBA" id="ARBA00023157"/>
    </source>
</evidence>
<dbReference type="Proteomes" id="UP001230156">
    <property type="component" value="Unassembled WGS sequence"/>
</dbReference>
<evidence type="ECO:0000313" key="8">
    <source>
        <dbReference type="Proteomes" id="UP001230156"/>
    </source>
</evidence>
<evidence type="ECO:0000313" key="7">
    <source>
        <dbReference type="EMBL" id="MDQ7246678.1"/>
    </source>
</evidence>
<keyword evidence="2" id="KW-0201">Cytochrome c-type biogenesis</keyword>
<evidence type="ECO:0000259" key="6">
    <source>
        <dbReference type="PROSITE" id="PS51352"/>
    </source>
</evidence>
<reference evidence="8" key="1">
    <citation type="submission" date="2023-08" db="EMBL/GenBank/DDBJ databases">
        <title>Rhodospirillaceae gen. nov., a novel taxon isolated from the Yangtze River Yuezi River estuary sludge.</title>
        <authorList>
            <person name="Ruan L."/>
        </authorList>
    </citation>
    <scope>NUCLEOTIDE SEQUENCE [LARGE SCALE GENOMIC DNA]</scope>
    <source>
        <strain evidence="8">R-7</strain>
    </source>
</reference>
<name>A0ABU0YG26_9PROT</name>
<evidence type="ECO:0000256" key="1">
    <source>
        <dbReference type="ARBA" id="ARBA00004196"/>
    </source>
</evidence>
<feature type="signal peptide" evidence="5">
    <location>
        <begin position="1"/>
        <end position="26"/>
    </location>
</feature>
<comment type="subcellular location">
    <subcellularLocation>
        <location evidence="1">Cell envelope</location>
    </subcellularLocation>
</comment>
<keyword evidence="4" id="KW-0676">Redox-active center</keyword>
<dbReference type="PANTHER" id="PTHR42852">
    <property type="entry name" value="THIOL:DISULFIDE INTERCHANGE PROTEIN DSBE"/>
    <property type="match status" value="1"/>
</dbReference>
<accession>A0ABU0YG26</accession>
<keyword evidence="8" id="KW-1185">Reference proteome</keyword>
<dbReference type="PROSITE" id="PS51352">
    <property type="entry name" value="THIOREDOXIN_2"/>
    <property type="match status" value="1"/>
</dbReference>
<dbReference type="Gene3D" id="3.40.30.10">
    <property type="entry name" value="Glutaredoxin"/>
    <property type="match status" value="1"/>
</dbReference>
<protein>
    <submittedName>
        <fullName evidence="7">TlpA disulfide reductase family protein</fullName>
    </submittedName>
</protein>
<dbReference type="CDD" id="cd02966">
    <property type="entry name" value="TlpA_like_family"/>
    <property type="match status" value="1"/>
</dbReference>
<dbReference type="InterPro" id="IPR036249">
    <property type="entry name" value="Thioredoxin-like_sf"/>
</dbReference>